<dbReference type="Proteomes" id="UP001296104">
    <property type="component" value="Unassembled WGS sequence"/>
</dbReference>
<sequence>MATTVYPRLGPSTTSKRLGKKTLCHRLMRNLVKFETHPELWDGTVYVGKPLPRILTLPVELIQQILDGVVEDDELYLPRPNSVTSALNLVCRDFNAHMKDVNGKWNRREAQWRASSGRDRAALAPVIQGLMLPLLAANNALDLQVGIKKNGKRRPKCSVQREARWRRVYADCARKFVASEPEKQLAASRKEHPRLQIKNKSWAMTRSEWDWHRLPWWGAWKTGKKALKAAKKSGDAQRIKHWKAVMKNLEKDGKKMEKKLYREELDEWHSKRQKETLADRKDSQQNAVNSALREGEAVCPFRHVRFHDDGSSELFARPR</sequence>
<reference evidence="2" key="1">
    <citation type="submission" date="2023-11" db="EMBL/GenBank/DDBJ databases">
        <authorList>
            <person name="Alioto T."/>
            <person name="Alioto T."/>
            <person name="Gomez Garrido J."/>
        </authorList>
    </citation>
    <scope>NUCLEOTIDE SEQUENCE</scope>
</reference>
<comment type="caution">
    <text evidence="2">The sequence shown here is derived from an EMBL/GenBank/DDBJ whole genome shotgun (WGS) entry which is preliminary data.</text>
</comment>
<evidence type="ECO:0000313" key="2">
    <source>
        <dbReference type="EMBL" id="CAK4032127.1"/>
    </source>
</evidence>
<organism evidence="2 3">
    <name type="scientific">Lecanosticta acicola</name>
    <dbReference type="NCBI Taxonomy" id="111012"/>
    <lineage>
        <taxon>Eukaryota</taxon>
        <taxon>Fungi</taxon>
        <taxon>Dikarya</taxon>
        <taxon>Ascomycota</taxon>
        <taxon>Pezizomycotina</taxon>
        <taxon>Dothideomycetes</taxon>
        <taxon>Dothideomycetidae</taxon>
        <taxon>Mycosphaerellales</taxon>
        <taxon>Mycosphaerellaceae</taxon>
        <taxon>Lecanosticta</taxon>
    </lineage>
</organism>
<gene>
    <name evidence="2" type="ORF">LECACI_7A007285</name>
</gene>
<protein>
    <submittedName>
        <fullName evidence="2">Uncharacterized protein</fullName>
    </submittedName>
</protein>
<evidence type="ECO:0000313" key="3">
    <source>
        <dbReference type="Proteomes" id="UP001296104"/>
    </source>
</evidence>
<dbReference type="EMBL" id="CAVMBE010000058">
    <property type="protein sequence ID" value="CAK4032127.1"/>
    <property type="molecule type" value="Genomic_DNA"/>
</dbReference>
<proteinExistence type="predicted"/>
<evidence type="ECO:0000256" key="1">
    <source>
        <dbReference type="SAM" id="MobiDB-lite"/>
    </source>
</evidence>
<accession>A0AAI8Z462</accession>
<name>A0AAI8Z462_9PEZI</name>
<feature type="compositionally biased region" description="Basic and acidic residues" evidence="1">
    <location>
        <begin position="272"/>
        <end position="283"/>
    </location>
</feature>
<feature type="region of interest" description="Disordered" evidence="1">
    <location>
        <begin position="272"/>
        <end position="291"/>
    </location>
</feature>
<dbReference type="AlphaFoldDB" id="A0AAI8Z462"/>
<keyword evidence="3" id="KW-1185">Reference proteome</keyword>